<evidence type="ECO:0000313" key="2">
    <source>
        <dbReference type="Proteomes" id="UP001174909"/>
    </source>
</evidence>
<name>A0AA35U0D8_GEOBA</name>
<dbReference type="Pfam" id="PF02283">
    <property type="entry name" value="CobU"/>
    <property type="match status" value="1"/>
</dbReference>
<protein>
    <submittedName>
        <fullName evidence="1">Bifunctional adenosylcobalamin biosynthesis protein CobP</fullName>
    </submittedName>
</protein>
<organism evidence="1 2">
    <name type="scientific">Geodia barretti</name>
    <name type="common">Barrett's horny sponge</name>
    <dbReference type="NCBI Taxonomy" id="519541"/>
    <lineage>
        <taxon>Eukaryota</taxon>
        <taxon>Metazoa</taxon>
        <taxon>Porifera</taxon>
        <taxon>Demospongiae</taxon>
        <taxon>Heteroscleromorpha</taxon>
        <taxon>Tetractinellida</taxon>
        <taxon>Astrophorina</taxon>
        <taxon>Geodiidae</taxon>
        <taxon>Geodia</taxon>
    </lineage>
</organism>
<accession>A0AA35U0D8</accession>
<proteinExistence type="predicted"/>
<reference evidence="1" key="1">
    <citation type="submission" date="2023-03" db="EMBL/GenBank/DDBJ databases">
        <authorList>
            <person name="Steffen K."/>
            <person name="Cardenas P."/>
        </authorList>
    </citation>
    <scope>NUCLEOTIDE SEQUENCE</scope>
</reference>
<dbReference type="PANTHER" id="PTHR42860:SF1">
    <property type="entry name" value="VITAMIN B12-BINDING PROTEIN"/>
    <property type="match status" value="1"/>
</dbReference>
<dbReference type="Gene3D" id="3.40.50.300">
    <property type="entry name" value="P-loop containing nucleotide triphosphate hydrolases"/>
    <property type="match status" value="1"/>
</dbReference>
<dbReference type="GO" id="GO:0000166">
    <property type="term" value="F:nucleotide binding"/>
    <property type="evidence" value="ECO:0007669"/>
    <property type="project" value="InterPro"/>
</dbReference>
<gene>
    <name evidence="1" type="ORF">GBAR_LOCUS30701</name>
</gene>
<dbReference type="InterPro" id="IPR051030">
    <property type="entry name" value="Vitamin_B12-ABC_binding"/>
</dbReference>
<comment type="caution">
    <text evidence="1">The sequence shown here is derived from an EMBL/GenBank/DDBJ whole genome shotgun (WGS) entry which is preliminary data.</text>
</comment>
<dbReference type="GO" id="GO:0043752">
    <property type="term" value="F:adenosylcobinamide kinase activity"/>
    <property type="evidence" value="ECO:0007669"/>
    <property type="project" value="InterPro"/>
</dbReference>
<dbReference type="SUPFAM" id="SSF52540">
    <property type="entry name" value="P-loop containing nucleoside triphosphate hydrolases"/>
    <property type="match status" value="1"/>
</dbReference>
<dbReference type="InterPro" id="IPR003203">
    <property type="entry name" value="CobU/CobP"/>
</dbReference>
<dbReference type="Proteomes" id="UP001174909">
    <property type="component" value="Unassembled WGS sequence"/>
</dbReference>
<evidence type="ECO:0000313" key="1">
    <source>
        <dbReference type="EMBL" id="CAI8056347.1"/>
    </source>
</evidence>
<sequence>MAGLDQAPAPARITLVLGGARSGKSTHAEALLDDHAGPRLYIATAQARDDEMAARIAAHRARRGPGWRTVEAPLALAETLEAESRAGSALLVDCLTLWLSNLMEAGRDIAAEIERLVACLGRLEGRRCWSRTSRERVVSEPRIASLVPSATEIVAALGLAGSIVARSHECDWPPEVARAPACTRARIDTTLPSGAIHEEVGQLLSAALSLYDLDTEILRSARPSHIVTQDQCDVCAVGLNEVEAAAAEFLEAPVEIVSLAPMRLATCGTISRAWARHSASTPRRSATGLRARVDAIAKRAKALAPKRVLTVEWSDPP</sequence>
<dbReference type="PANTHER" id="PTHR42860">
    <property type="entry name" value="VITAMIN B12-BINDING PROTEIN"/>
    <property type="match status" value="1"/>
</dbReference>
<dbReference type="EMBL" id="CASHTH010004350">
    <property type="protein sequence ID" value="CAI8056347.1"/>
    <property type="molecule type" value="Genomic_DNA"/>
</dbReference>
<dbReference type="AlphaFoldDB" id="A0AA35U0D8"/>
<keyword evidence="2" id="KW-1185">Reference proteome</keyword>
<dbReference type="InterPro" id="IPR027417">
    <property type="entry name" value="P-loop_NTPase"/>
</dbReference>
<dbReference type="SUPFAM" id="SSF53807">
    <property type="entry name" value="Helical backbone' metal receptor"/>
    <property type="match status" value="1"/>
</dbReference>